<dbReference type="AlphaFoldDB" id="A0A6B3SFG0"/>
<dbReference type="RefSeq" id="WP_163959884.1">
    <property type="nucleotide sequence ID" value="NZ_JAAIVB010000004.1"/>
</dbReference>
<evidence type="ECO:0000256" key="1">
    <source>
        <dbReference type="SAM" id="MobiDB-lite"/>
    </source>
</evidence>
<gene>
    <name evidence="2" type="ORF">G3574_00695</name>
</gene>
<protein>
    <submittedName>
        <fullName evidence="2">Host attachment protein</fullName>
    </submittedName>
</protein>
<proteinExistence type="predicted"/>
<sequence length="156" mass="17588">MDATWIVTANAGRARFFSQLHASDPLEEINDMVNEQVRLRTSETESDRIGPTSATQSIHDTGGAVPGKTYEPKQTPKEHATELFAKSVAEYLLKSFRDGRFTQLSLVVSPQFLGTLRQELSPELDSVVKLEISKDYTQFSPQQLWDQIRAHRGNDH</sequence>
<keyword evidence="3" id="KW-1185">Reference proteome</keyword>
<dbReference type="EMBL" id="JAAIVB010000004">
    <property type="protein sequence ID" value="NEX59584.1"/>
    <property type="molecule type" value="Genomic_DNA"/>
</dbReference>
<evidence type="ECO:0000313" key="2">
    <source>
        <dbReference type="EMBL" id="NEX59584.1"/>
    </source>
</evidence>
<comment type="caution">
    <text evidence="2">The sequence shown here is derived from an EMBL/GenBank/DDBJ whole genome shotgun (WGS) entry which is preliminary data.</text>
</comment>
<evidence type="ECO:0000313" key="3">
    <source>
        <dbReference type="Proteomes" id="UP000482155"/>
    </source>
</evidence>
<feature type="region of interest" description="Disordered" evidence="1">
    <location>
        <begin position="41"/>
        <end position="76"/>
    </location>
</feature>
<name>A0A6B3SFG0_9BURK</name>
<dbReference type="InterPro" id="IPR019291">
    <property type="entry name" value="Host_attachment_protein"/>
</dbReference>
<accession>A0A6B3SFG0</accession>
<dbReference type="Proteomes" id="UP000482155">
    <property type="component" value="Unassembled WGS sequence"/>
</dbReference>
<organism evidence="2 3">
    <name type="scientific">Noviherbaspirillum galbum</name>
    <dbReference type="NCBI Taxonomy" id="2709383"/>
    <lineage>
        <taxon>Bacteria</taxon>
        <taxon>Pseudomonadati</taxon>
        <taxon>Pseudomonadota</taxon>
        <taxon>Betaproteobacteria</taxon>
        <taxon>Burkholderiales</taxon>
        <taxon>Oxalobacteraceae</taxon>
        <taxon>Noviherbaspirillum</taxon>
    </lineage>
</organism>
<reference evidence="2 3" key="1">
    <citation type="submission" date="2020-02" db="EMBL/GenBank/DDBJ databases">
        <authorList>
            <person name="Kim M.K."/>
        </authorList>
    </citation>
    <scope>NUCLEOTIDE SEQUENCE [LARGE SCALE GENOMIC DNA]</scope>
    <source>
        <strain evidence="2 3">17J57-3</strain>
    </source>
</reference>
<dbReference type="Pfam" id="PF10116">
    <property type="entry name" value="Host_attach"/>
    <property type="match status" value="1"/>
</dbReference>